<dbReference type="InterPro" id="IPR036899">
    <property type="entry name" value="Ribosomal_uL13_sf"/>
</dbReference>
<evidence type="ECO:0000256" key="1">
    <source>
        <dbReference type="ARBA" id="ARBA00006227"/>
    </source>
</evidence>
<evidence type="ECO:0000313" key="5">
    <source>
        <dbReference type="EMBL" id="CAD8901102.1"/>
    </source>
</evidence>
<evidence type="ECO:0008006" key="6">
    <source>
        <dbReference type="Google" id="ProtNLM"/>
    </source>
</evidence>
<feature type="compositionally biased region" description="Basic and acidic residues" evidence="4">
    <location>
        <begin position="97"/>
        <end position="107"/>
    </location>
</feature>
<comment type="similarity">
    <text evidence="1">Belongs to the universal ribosomal protein uL13 family.</text>
</comment>
<evidence type="ECO:0000256" key="2">
    <source>
        <dbReference type="ARBA" id="ARBA00022980"/>
    </source>
</evidence>
<feature type="region of interest" description="Disordered" evidence="4">
    <location>
        <begin position="79"/>
        <end position="107"/>
    </location>
</feature>
<dbReference type="Gene3D" id="3.90.1180.10">
    <property type="entry name" value="Ribosomal protein L13"/>
    <property type="match status" value="1"/>
</dbReference>
<dbReference type="InterPro" id="IPR005822">
    <property type="entry name" value="Ribosomal_uL13"/>
</dbReference>
<evidence type="ECO:0000256" key="4">
    <source>
        <dbReference type="SAM" id="MobiDB-lite"/>
    </source>
</evidence>
<dbReference type="GO" id="GO:0006412">
    <property type="term" value="P:translation"/>
    <property type="evidence" value="ECO:0007669"/>
    <property type="project" value="InterPro"/>
</dbReference>
<dbReference type="SUPFAM" id="SSF52161">
    <property type="entry name" value="Ribosomal protein L13"/>
    <property type="match status" value="1"/>
</dbReference>
<keyword evidence="2" id="KW-0689">Ribosomal protein</keyword>
<reference evidence="5" key="1">
    <citation type="submission" date="2021-01" db="EMBL/GenBank/DDBJ databases">
        <authorList>
            <person name="Corre E."/>
            <person name="Pelletier E."/>
            <person name="Niang G."/>
            <person name="Scheremetjew M."/>
            <person name="Finn R."/>
            <person name="Kale V."/>
            <person name="Holt S."/>
            <person name="Cochrane G."/>
            <person name="Meng A."/>
            <person name="Brown T."/>
            <person name="Cohen L."/>
        </authorList>
    </citation>
    <scope>NUCLEOTIDE SEQUENCE</scope>
    <source>
        <strain evidence="5">308</strain>
    </source>
</reference>
<name>A0A7S1BXH1_9STRA</name>
<gene>
    <name evidence="5" type="ORF">CHYS00102_LOCUS28321</name>
</gene>
<sequence length="221" mass="25039">MDGRGGKGGVGAGQKVYRWHTGYPGGLKQRTAAEMLERRPTELLRRAVMGMIRRNNLRHGYTERRLKIYAGEKHPHANVLGPDVVPLPPVPRSNRTKRGEKTEVKAEGDAVPRPLYQFGLQYGYSPTTYSDLKAAGKTAPSRRAQTGKHTGDRVDETYFEDGEIKFQYMSDDSDSFFVDTREEKLEDFLQEWNEEVETIFAKDLEQAPEDVDNDNEIGKST</sequence>
<dbReference type="AlphaFoldDB" id="A0A7S1BXH1"/>
<dbReference type="PANTHER" id="PTHR11545:SF2">
    <property type="entry name" value="LARGE RIBOSOMAL SUBUNIT PROTEIN UL13M"/>
    <property type="match status" value="1"/>
</dbReference>
<organism evidence="5">
    <name type="scientific">Corethron hystrix</name>
    <dbReference type="NCBI Taxonomy" id="216773"/>
    <lineage>
        <taxon>Eukaryota</taxon>
        <taxon>Sar</taxon>
        <taxon>Stramenopiles</taxon>
        <taxon>Ochrophyta</taxon>
        <taxon>Bacillariophyta</taxon>
        <taxon>Coscinodiscophyceae</taxon>
        <taxon>Corethrophycidae</taxon>
        <taxon>Corethrales</taxon>
        <taxon>Corethraceae</taxon>
        <taxon>Corethron</taxon>
    </lineage>
</organism>
<evidence type="ECO:0000256" key="3">
    <source>
        <dbReference type="ARBA" id="ARBA00023274"/>
    </source>
</evidence>
<dbReference type="GO" id="GO:0003735">
    <property type="term" value="F:structural constituent of ribosome"/>
    <property type="evidence" value="ECO:0007669"/>
    <property type="project" value="InterPro"/>
</dbReference>
<proteinExistence type="inferred from homology"/>
<dbReference type="GO" id="GO:0005762">
    <property type="term" value="C:mitochondrial large ribosomal subunit"/>
    <property type="evidence" value="ECO:0007669"/>
    <property type="project" value="TreeGrafter"/>
</dbReference>
<protein>
    <recommendedName>
        <fullName evidence="6">Ribosomal protein L13</fullName>
    </recommendedName>
</protein>
<keyword evidence="3" id="KW-0687">Ribonucleoprotein</keyword>
<dbReference type="Pfam" id="PF00572">
    <property type="entry name" value="Ribosomal_L13"/>
    <property type="match status" value="1"/>
</dbReference>
<dbReference type="EMBL" id="HBFR01038777">
    <property type="protein sequence ID" value="CAD8901102.1"/>
    <property type="molecule type" value="Transcribed_RNA"/>
</dbReference>
<dbReference type="PANTHER" id="PTHR11545">
    <property type="entry name" value="RIBOSOMAL PROTEIN L13"/>
    <property type="match status" value="1"/>
</dbReference>
<dbReference type="CDD" id="cd00392">
    <property type="entry name" value="Ribosomal_L13"/>
    <property type="match status" value="1"/>
</dbReference>
<dbReference type="GO" id="GO:0003729">
    <property type="term" value="F:mRNA binding"/>
    <property type="evidence" value="ECO:0007669"/>
    <property type="project" value="TreeGrafter"/>
</dbReference>
<dbReference type="GO" id="GO:0017148">
    <property type="term" value="P:negative regulation of translation"/>
    <property type="evidence" value="ECO:0007669"/>
    <property type="project" value="TreeGrafter"/>
</dbReference>
<accession>A0A7S1BXH1</accession>